<dbReference type="Proteomes" id="UP000093069">
    <property type="component" value="Chromosome I"/>
</dbReference>
<proteinExistence type="predicted"/>
<dbReference type="AlphaFoldDB" id="A0A161KJ73"/>
<protein>
    <submittedName>
        <fullName evidence="1">Uncharacterized protein</fullName>
    </submittedName>
</protein>
<name>A0A161KJ73_9EURY</name>
<evidence type="ECO:0000313" key="1">
    <source>
        <dbReference type="EMBL" id="CUX78774.1"/>
    </source>
</evidence>
<organism evidence="1 2">
    <name type="scientific">Thermococcus chitonophagus</name>
    <dbReference type="NCBI Taxonomy" id="54262"/>
    <lineage>
        <taxon>Archaea</taxon>
        <taxon>Methanobacteriati</taxon>
        <taxon>Methanobacteriota</taxon>
        <taxon>Thermococci</taxon>
        <taxon>Thermococcales</taxon>
        <taxon>Thermococcaceae</taxon>
        <taxon>Thermococcus</taxon>
    </lineage>
</organism>
<evidence type="ECO:0000313" key="2">
    <source>
        <dbReference type="Proteomes" id="UP000093069"/>
    </source>
</evidence>
<dbReference type="KEGG" id="tch:CHITON_1995"/>
<dbReference type="STRING" id="54262.CHITON_1995"/>
<reference evidence="2" key="1">
    <citation type="submission" date="2016-01" db="EMBL/GenBank/DDBJ databases">
        <authorList>
            <person name="Vorgias C.E."/>
        </authorList>
    </citation>
    <scope>NUCLEOTIDE SEQUENCE [LARGE SCALE GENOMIC DNA]</scope>
</reference>
<sequence length="60" mass="7007">MDALYKFAKRNGVDMNAFFKYLSEYAWEHGEVTYDEVKSLLIEFASKRGIDLVKIAKKEV</sequence>
<accession>A0A161KJ73</accession>
<dbReference type="EMBL" id="LN999010">
    <property type="protein sequence ID" value="CUX78774.1"/>
    <property type="molecule type" value="Genomic_DNA"/>
</dbReference>
<gene>
    <name evidence="1" type="ORF">CHITON_1995</name>
</gene>